<dbReference type="PANTHER" id="PTHR31088:SF6">
    <property type="entry name" value="PHAGE SHOCK PROTEIN A"/>
    <property type="match status" value="1"/>
</dbReference>
<reference evidence="3 4" key="1">
    <citation type="submission" date="2017-04" db="EMBL/GenBank/DDBJ databases">
        <authorList>
            <person name="Afonso C.L."/>
            <person name="Miller P.J."/>
            <person name="Scott M.A."/>
            <person name="Spackman E."/>
            <person name="Goraichik I."/>
            <person name="Dimitrov K.M."/>
            <person name="Suarez D.L."/>
            <person name="Swayne D.E."/>
        </authorList>
    </citation>
    <scope>NUCLEOTIDE SEQUENCE [LARGE SCALE GENOMIC DNA]</scope>
    <source>
        <strain evidence="3 4">DSM 13146</strain>
    </source>
</reference>
<gene>
    <name evidence="3" type="ORF">SAMN02746041_02478</name>
</gene>
<dbReference type="AlphaFoldDB" id="A0A1W1XR40"/>
<proteinExistence type="inferred from homology"/>
<dbReference type="RefSeq" id="WP_084058238.1">
    <property type="nucleotide sequence ID" value="NZ_FWXF01000015.1"/>
</dbReference>
<evidence type="ECO:0000256" key="1">
    <source>
        <dbReference type="ARBA" id="ARBA00043985"/>
    </source>
</evidence>
<comment type="similarity">
    <text evidence="1">Belongs to the PspA/Vipp/IM30 family.</text>
</comment>
<organism evidence="3 4">
    <name type="scientific">Desulfacinum hydrothermale DSM 13146</name>
    <dbReference type="NCBI Taxonomy" id="1121390"/>
    <lineage>
        <taxon>Bacteria</taxon>
        <taxon>Pseudomonadati</taxon>
        <taxon>Thermodesulfobacteriota</taxon>
        <taxon>Syntrophobacteria</taxon>
        <taxon>Syntrophobacterales</taxon>
        <taxon>Syntrophobacteraceae</taxon>
        <taxon>Desulfacinum</taxon>
    </lineage>
</organism>
<dbReference type="OrthoDB" id="9779630at2"/>
<dbReference type="InterPro" id="IPR007157">
    <property type="entry name" value="PspA_VIPP1"/>
</dbReference>
<dbReference type="Pfam" id="PF04012">
    <property type="entry name" value="PspA_IM30"/>
    <property type="match status" value="1"/>
</dbReference>
<name>A0A1W1XR40_9BACT</name>
<evidence type="ECO:0000313" key="3">
    <source>
        <dbReference type="EMBL" id="SMC25968.1"/>
    </source>
</evidence>
<dbReference type="EMBL" id="FWXF01000015">
    <property type="protein sequence ID" value="SMC25968.1"/>
    <property type="molecule type" value="Genomic_DNA"/>
</dbReference>
<dbReference type="Proteomes" id="UP000192783">
    <property type="component" value="Unassembled WGS sequence"/>
</dbReference>
<accession>A0A1W1XR40</accession>
<sequence length="238" mass="25940">MASLLQRLFKIGQSEAHAVVDKMEDPIKMTEQGIRDLKKDLTTAMQSLAEVKSLAIRLKKQADDAAKGAADYERKAMLLLQKAQEGQLDPAEAERLAMEALGKKKELEARAAQLLQDHQAQHNMATQLQTKVDNLKNQITTYENELITLKARAKTAKSMRKINQQLAKVDSSGTLATLERMKQKVQEEESLAQAYGELATTGGGLDTKIDQALAASTPAPDTAAELEALKKKMGLGGA</sequence>
<protein>
    <submittedName>
        <fullName evidence="3">Phage shock protein A (PspA) family protein</fullName>
    </submittedName>
</protein>
<keyword evidence="4" id="KW-1185">Reference proteome</keyword>
<dbReference type="STRING" id="1121390.SAMN02746041_02478"/>
<evidence type="ECO:0000256" key="2">
    <source>
        <dbReference type="SAM" id="Coils"/>
    </source>
</evidence>
<evidence type="ECO:0000313" key="4">
    <source>
        <dbReference type="Proteomes" id="UP000192783"/>
    </source>
</evidence>
<feature type="coiled-coil region" evidence="2">
    <location>
        <begin position="97"/>
        <end position="152"/>
    </location>
</feature>
<keyword evidence="2" id="KW-0175">Coiled coil</keyword>
<dbReference type="PANTHER" id="PTHR31088">
    <property type="entry name" value="MEMBRANE-ASSOCIATED PROTEIN VIPP1, CHLOROPLASTIC"/>
    <property type="match status" value="1"/>
</dbReference>